<feature type="region of interest" description="Disordered" evidence="1">
    <location>
        <begin position="198"/>
        <end position="221"/>
    </location>
</feature>
<dbReference type="Proteomes" id="UP000041254">
    <property type="component" value="Unassembled WGS sequence"/>
</dbReference>
<organism evidence="2 3">
    <name type="scientific">Vitrella brassicaformis (strain CCMP3155)</name>
    <dbReference type="NCBI Taxonomy" id="1169540"/>
    <lineage>
        <taxon>Eukaryota</taxon>
        <taxon>Sar</taxon>
        <taxon>Alveolata</taxon>
        <taxon>Colpodellida</taxon>
        <taxon>Vitrellaceae</taxon>
        <taxon>Vitrella</taxon>
    </lineage>
</organism>
<dbReference type="EMBL" id="CDMY01000027">
    <property type="protein sequence ID" value="CEL91833.1"/>
    <property type="molecule type" value="Genomic_DNA"/>
</dbReference>
<keyword evidence="3" id="KW-1185">Reference proteome</keyword>
<name>A0A0G4E9C6_VITBC</name>
<proteinExistence type="predicted"/>
<dbReference type="VEuPathDB" id="CryptoDB:Vbra_1436"/>
<reference evidence="2 3" key="1">
    <citation type="submission" date="2014-11" db="EMBL/GenBank/DDBJ databases">
        <authorList>
            <person name="Zhu J."/>
            <person name="Qi W."/>
            <person name="Song R."/>
        </authorList>
    </citation>
    <scope>NUCLEOTIDE SEQUENCE [LARGE SCALE GENOMIC DNA]</scope>
</reference>
<dbReference type="AlphaFoldDB" id="A0A0G4E9C6"/>
<dbReference type="PhylomeDB" id="A0A0G4E9C6"/>
<sequence>MWQISPMQHCDAIDTHGVKTNWSAAPTVDVRRPLTGVVWAALRPAGGSMSSTSASAAAGGGGGTGVSIFINHSVMQSNTHSRFRAVVKQLKHARDQATGTIDYIAAKGSVAESRLAMLESATSDLCRALGRLNAVALLEGHSKTFKLIRRAANEKTTKTTNTTSWGAWGGWGGWGEGWVDTSCMFLLTFPSLKKKVEVNSKRRRVDAPPAEPSGAVDPPELPDLPTDVMGGTLLPFINGHHDDAATLTPQHTIALCRTSEAVSGAVEADLVANIDSIIRRNGLTGVIGYTQLRQSTGVRRPFRLIRLHYLMVTGGDWRGNVPVLRLANSCRKIQHLPIELTNDDLQQVGSNAVIDSRPPSIRQYALFSHRLGERMHLTRDAFGRDRLGGGVVVVYTEQTVPDRYRDQSDAADHPCRRYGFDYGSFRGLIIKEYTASNLRRKNTNVSCALRFPSLLFQEPPLGDGCRTIGYHDLSSSRRLVILCGEEDGDDFAAYIGMRKWPDESAYIALRTTGAPQQIGDGPAVFPQKVAMARNTMDRPSLELLPNI</sequence>
<dbReference type="InParanoid" id="A0A0G4E9C6"/>
<evidence type="ECO:0000313" key="2">
    <source>
        <dbReference type="EMBL" id="CEL91833.1"/>
    </source>
</evidence>
<protein>
    <submittedName>
        <fullName evidence="2">Uncharacterized protein</fullName>
    </submittedName>
</protein>
<evidence type="ECO:0000313" key="3">
    <source>
        <dbReference type="Proteomes" id="UP000041254"/>
    </source>
</evidence>
<gene>
    <name evidence="2" type="ORF">Vbra_1436</name>
</gene>
<accession>A0A0G4E9C6</accession>
<evidence type="ECO:0000256" key="1">
    <source>
        <dbReference type="SAM" id="MobiDB-lite"/>
    </source>
</evidence>